<evidence type="ECO:0000256" key="1">
    <source>
        <dbReference type="ARBA" id="ARBA00022737"/>
    </source>
</evidence>
<proteinExistence type="predicted"/>
<dbReference type="SUPFAM" id="SSF54631">
    <property type="entry name" value="CBS-domain pair"/>
    <property type="match status" value="1"/>
</dbReference>
<feature type="domain" description="CBS" evidence="3">
    <location>
        <begin position="95"/>
        <end position="149"/>
    </location>
</feature>
<protein>
    <submittedName>
        <fullName evidence="4">CBS domain-containing protein</fullName>
    </submittedName>
</protein>
<dbReference type="RefSeq" id="WP_313831683.1">
    <property type="nucleotide sequence ID" value="NZ_JAQOUE010000001.1"/>
</dbReference>
<keyword evidence="1" id="KW-0677">Repeat</keyword>
<feature type="domain" description="CBS" evidence="3">
    <location>
        <begin position="7"/>
        <end position="64"/>
    </location>
</feature>
<dbReference type="PANTHER" id="PTHR48108">
    <property type="entry name" value="CBS DOMAIN-CONTAINING PROTEIN CBSX2, CHLOROPLASTIC"/>
    <property type="match status" value="1"/>
</dbReference>
<organism evidence="4 5">
    <name type="scientific">Candidatus Nitronereus thalassa</name>
    <dbReference type="NCBI Taxonomy" id="3020898"/>
    <lineage>
        <taxon>Bacteria</taxon>
        <taxon>Pseudomonadati</taxon>
        <taxon>Nitrospirota</taxon>
        <taxon>Nitrospiria</taxon>
        <taxon>Nitrospirales</taxon>
        <taxon>Nitrospiraceae</taxon>
        <taxon>Candidatus Nitronereus</taxon>
    </lineage>
</organism>
<dbReference type="EMBL" id="JAQOUE010000001">
    <property type="protein sequence ID" value="MDT7041328.1"/>
    <property type="molecule type" value="Genomic_DNA"/>
</dbReference>
<sequence length="149" mass="16593">MNARDIMTQEVRTLSPECTIGEAVRQFAQEKIQSFPIIDANRKLLGTLNLWKILEHVLPDYLLSGELREVGYAPDLKQIHERLVAAKHEAVSSLMTVNPPVVSPDDSVLACATLIMNTPKTVYLLPVVDTSQHLLGIIAPWDIIKEIAQ</sequence>
<dbReference type="InterPro" id="IPR051462">
    <property type="entry name" value="CBS_domain-containing"/>
</dbReference>
<comment type="caution">
    <text evidence="4">The sequence shown here is derived from an EMBL/GenBank/DDBJ whole genome shotgun (WGS) entry which is preliminary data.</text>
</comment>
<name>A0ABU3K4N0_9BACT</name>
<evidence type="ECO:0000313" key="4">
    <source>
        <dbReference type="EMBL" id="MDT7041328.1"/>
    </source>
</evidence>
<dbReference type="InterPro" id="IPR000644">
    <property type="entry name" value="CBS_dom"/>
</dbReference>
<dbReference type="PANTHER" id="PTHR48108:SF26">
    <property type="entry name" value="CBS DOMAIN-CONTAINING PROTEIN DDB_G0289609"/>
    <property type="match status" value="1"/>
</dbReference>
<keyword evidence="5" id="KW-1185">Reference proteome</keyword>
<evidence type="ECO:0000313" key="5">
    <source>
        <dbReference type="Proteomes" id="UP001250932"/>
    </source>
</evidence>
<dbReference type="SMART" id="SM00116">
    <property type="entry name" value="CBS"/>
    <property type="match status" value="2"/>
</dbReference>
<dbReference type="Pfam" id="PF00571">
    <property type="entry name" value="CBS"/>
    <property type="match status" value="2"/>
</dbReference>
<dbReference type="CDD" id="cd02205">
    <property type="entry name" value="CBS_pair_SF"/>
    <property type="match status" value="1"/>
</dbReference>
<dbReference type="PROSITE" id="PS51371">
    <property type="entry name" value="CBS"/>
    <property type="match status" value="2"/>
</dbReference>
<evidence type="ECO:0000259" key="3">
    <source>
        <dbReference type="PROSITE" id="PS51371"/>
    </source>
</evidence>
<dbReference type="InterPro" id="IPR046342">
    <property type="entry name" value="CBS_dom_sf"/>
</dbReference>
<dbReference type="Gene3D" id="3.10.580.10">
    <property type="entry name" value="CBS-domain"/>
    <property type="match status" value="1"/>
</dbReference>
<evidence type="ECO:0000256" key="2">
    <source>
        <dbReference type="PROSITE-ProRule" id="PRU00703"/>
    </source>
</evidence>
<keyword evidence="2" id="KW-0129">CBS domain</keyword>
<dbReference type="Proteomes" id="UP001250932">
    <property type="component" value="Unassembled WGS sequence"/>
</dbReference>
<gene>
    <name evidence="4" type="ORF">PPG34_03140</name>
</gene>
<reference evidence="4 5" key="1">
    <citation type="journal article" date="2023" name="ISME J.">
        <title>Cultivation and genomic characterization of novel and ubiquitous marine nitrite-oxidizing bacteria from the Nitrospirales.</title>
        <authorList>
            <person name="Mueller A.J."/>
            <person name="Daebeler A."/>
            <person name="Herbold C.W."/>
            <person name="Kirkegaard R.H."/>
            <person name="Daims H."/>
        </authorList>
    </citation>
    <scope>NUCLEOTIDE SEQUENCE [LARGE SCALE GENOMIC DNA]</scope>
    <source>
        <strain evidence="4 5">EB</strain>
    </source>
</reference>
<accession>A0ABU3K4N0</accession>